<sequence length="536" mass="61204">MRLLNTTSLELAEFTREDRPPYAILSHTWGDEEVTLQDMKDPASQERNGFAKLASFCAQARRDNLDWAWADTCCIDKSSSAELSEAINSMYGWYAGAAVCYVYLFDVPPLDPFLDVQKFEAARWFARGWCLQELIAPHELEFYASDWSELGTKSSLQSHLVRATGIPRAVLMRVKSPADCNVAERFSWASRRQVTRVEDAAYCLLGVFDINMPPLYGEGRRAMVRLQEEILRRDEDPSIFLWQGKGSFMNTGLLCDSPSYFPLDGVQTQSGMRLPYGELERHRNVFATTEITGRGLRIELLTRPHRDRLCLAWMFFKYQDHYVCIVLGECASHAFAYERVLVHYVHLLTEEDLRLTPFTQQQVYLPPFYELSVPRVISDSFSFRLSLHSTDTTTLSLVNIYPDHRMENPEPGVFKHVYSVLDCPDKVALLIRVSEENWNSLVIVVWKLFNTNRLWGCFFRRYEEGSSLQQLVESREVPQPRDGELSDRALFALPTGSHLRAALKSRTGSCSAHLALLPPHPPAGSMEPGIKFDVDG</sequence>
<organism evidence="2 3">
    <name type="scientific">Conoideocrella luteorostrata</name>
    <dbReference type="NCBI Taxonomy" id="1105319"/>
    <lineage>
        <taxon>Eukaryota</taxon>
        <taxon>Fungi</taxon>
        <taxon>Dikarya</taxon>
        <taxon>Ascomycota</taxon>
        <taxon>Pezizomycotina</taxon>
        <taxon>Sordariomycetes</taxon>
        <taxon>Hypocreomycetidae</taxon>
        <taxon>Hypocreales</taxon>
        <taxon>Clavicipitaceae</taxon>
        <taxon>Conoideocrella</taxon>
    </lineage>
</organism>
<protein>
    <recommendedName>
        <fullName evidence="1">Heterokaryon incompatibility domain-containing protein</fullName>
    </recommendedName>
</protein>
<comment type="caution">
    <text evidence="2">The sequence shown here is derived from an EMBL/GenBank/DDBJ whole genome shotgun (WGS) entry which is preliminary data.</text>
</comment>
<evidence type="ECO:0000259" key="1">
    <source>
        <dbReference type="Pfam" id="PF06985"/>
    </source>
</evidence>
<accession>A0AAJ0CKG2</accession>
<gene>
    <name evidence="2" type="ORF">QQS21_007575</name>
</gene>
<evidence type="ECO:0000313" key="3">
    <source>
        <dbReference type="Proteomes" id="UP001251528"/>
    </source>
</evidence>
<dbReference type="InterPro" id="IPR010730">
    <property type="entry name" value="HET"/>
</dbReference>
<feature type="domain" description="Heterokaryon incompatibility" evidence="1">
    <location>
        <begin position="22"/>
        <end position="104"/>
    </location>
</feature>
<dbReference type="PANTHER" id="PTHR10622">
    <property type="entry name" value="HET DOMAIN-CONTAINING PROTEIN"/>
    <property type="match status" value="1"/>
</dbReference>
<proteinExistence type="predicted"/>
<dbReference type="PANTHER" id="PTHR10622:SF10">
    <property type="entry name" value="HET DOMAIN-CONTAINING PROTEIN"/>
    <property type="match status" value="1"/>
</dbReference>
<dbReference type="AlphaFoldDB" id="A0AAJ0CKG2"/>
<dbReference type="Pfam" id="PF06985">
    <property type="entry name" value="HET"/>
    <property type="match status" value="1"/>
</dbReference>
<keyword evidence="3" id="KW-1185">Reference proteome</keyword>
<name>A0AAJ0CKG2_9HYPO</name>
<dbReference type="Proteomes" id="UP001251528">
    <property type="component" value="Unassembled WGS sequence"/>
</dbReference>
<reference evidence="2" key="1">
    <citation type="submission" date="2023-06" db="EMBL/GenBank/DDBJ databases">
        <title>Conoideocrella luteorostrata (Hypocreales: Clavicipitaceae), a potential biocontrol fungus for elongate hemlock scale in United States Christmas tree production areas.</title>
        <authorList>
            <person name="Barrett H."/>
            <person name="Lovett B."/>
            <person name="Macias A.M."/>
            <person name="Stajich J.E."/>
            <person name="Kasson M.T."/>
        </authorList>
    </citation>
    <scope>NUCLEOTIDE SEQUENCE</scope>
    <source>
        <strain evidence="2">ARSEF 14590</strain>
    </source>
</reference>
<evidence type="ECO:0000313" key="2">
    <source>
        <dbReference type="EMBL" id="KAK2594725.1"/>
    </source>
</evidence>
<dbReference type="EMBL" id="JASWJB010000158">
    <property type="protein sequence ID" value="KAK2594725.1"/>
    <property type="molecule type" value="Genomic_DNA"/>
</dbReference>